<comment type="caution">
    <text evidence="4">The sequence shown here is derived from an EMBL/GenBank/DDBJ whole genome shotgun (WGS) entry which is preliminary data.</text>
</comment>
<gene>
    <name evidence="4" type="ORF">SJ435_24715</name>
</gene>
<dbReference type="InterPro" id="IPR012884">
    <property type="entry name" value="Excisionase-like"/>
</dbReference>
<evidence type="ECO:0000256" key="1">
    <source>
        <dbReference type="ARBA" id="ARBA00023125"/>
    </source>
</evidence>
<protein>
    <submittedName>
        <fullName evidence="4">Excisionase</fullName>
    </submittedName>
</protein>
<dbReference type="RefSeq" id="WP_015377485.1">
    <property type="nucleotide sequence ID" value="NZ_CAMIQF010000001.1"/>
</dbReference>
<dbReference type="AlphaFoldDB" id="A0ABD5IN74"/>
<dbReference type="GO" id="GO:0006310">
    <property type="term" value="P:DNA recombination"/>
    <property type="evidence" value="ECO:0007669"/>
    <property type="project" value="UniProtKB-KW"/>
</dbReference>
<keyword evidence="2" id="KW-0233">DNA recombination</keyword>
<evidence type="ECO:0000256" key="2">
    <source>
        <dbReference type="ARBA" id="ARBA00023172"/>
    </source>
</evidence>
<dbReference type="Pfam" id="PF07825">
    <property type="entry name" value="Exc"/>
    <property type="match status" value="1"/>
</dbReference>
<evidence type="ECO:0000313" key="5">
    <source>
        <dbReference type="Proteomes" id="UP001275057"/>
    </source>
</evidence>
<reference evidence="4 5" key="1">
    <citation type="submission" date="2023-11" db="EMBL/GenBank/DDBJ databases">
        <title>Detection of rare carbapenemases in Enterobacterales - comparison of two colorimetric and two CIM-based carbapenemase assays.</title>
        <authorList>
            <person name="Schaffarczyk L."/>
            <person name="Noster J."/>
            <person name="Stelzer Y."/>
            <person name="Sattler J."/>
            <person name="Gatermann S."/>
            <person name="Hamprecht A."/>
        </authorList>
    </citation>
    <scope>NUCLEOTIDE SEQUENCE [LARGE SCALE GENOMIC DNA]</scope>
    <source>
        <strain evidence="4 5">CIM-Carb-136</strain>
    </source>
</reference>
<proteinExistence type="predicted"/>
<sequence length="91" mass="10597">MAKWMTLEEWRDDNYTDKKPSIQTLWRWARNGNFYPPAEKHGKQYRLTPGTIYINPKDFNLGRKIKEAQSPNPARLAFMEKVINGTAKGGL</sequence>
<name>A0ABD5IN74_SERMA</name>
<dbReference type="Proteomes" id="UP001275057">
    <property type="component" value="Unassembled WGS sequence"/>
</dbReference>
<accession>A0ABD5IN74</accession>
<dbReference type="EMBL" id="JAXABG010000028">
    <property type="protein sequence ID" value="MDX7085587.1"/>
    <property type="molecule type" value="Genomic_DNA"/>
</dbReference>
<dbReference type="InterPro" id="IPR038137">
    <property type="entry name" value="Excisionase-like_sf"/>
</dbReference>
<evidence type="ECO:0000259" key="3">
    <source>
        <dbReference type="Pfam" id="PF07825"/>
    </source>
</evidence>
<dbReference type="InterPro" id="IPR009061">
    <property type="entry name" value="DNA-bd_dom_put_sf"/>
</dbReference>
<dbReference type="Gene3D" id="1.10.1660.20">
    <property type="match status" value="1"/>
</dbReference>
<feature type="domain" description="Excisionase-like" evidence="3">
    <location>
        <begin position="5"/>
        <end position="58"/>
    </location>
</feature>
<dbReference type="GO" id="GO:0003677">
    <property type="term" value="F:DNA binding"/>
    <property type="evidence" value="ECO:0007669"/>
    <property type="project" value="UniProtKB-KW"/>
</dbReference>
<keyword evidence="1" id="KW-0238">DNA-binding</keyword>
<evidence type="ECO:0000313" key="4">
    <source>
        <dbReference type="EMBL" id="MDX7085587.1"/>
    </source>
</evidence>
<dbReference type="SUPFAM" id="SSF46955">
    <property type="entry name" value="Putative DNA-binding domain"/>
    <property type="match status" value="1"/>
</dbReference>
<organism evidence="4 5">
    <name type="scientific">Serratia marcescens</name>
    <dbReference type="NCBI Taxonomy" id="615"/>
    <lineage>
        <taxon>Bacteria</taxon>
        <taxon>Pseudomonadati</taxon>
        <taxon>Pseudomonadota</taxon>
        <taxon>Gammaproteobacteria</taxon>
        <taxon>Enterobacterales</taxon>
        <taxon>Yersiniaceae</taxon>
        <taxon>Serratia</taxon>
    </lineage>
</organism>